<accession>A0A543A537</accession>
<feature type="transmembrane region" description="Helical" evidence="1">
    <location>
        <begin position="100"/>
        <end position="121"/>
    </location>
</feature>
<comment type="caution">
    <text evidence="2">The sequence shown here is derived from an EMBL/GenBank/DDBJ whole genome shotgun (WGS) entry which is preliminary data.</text>
</comment>
<evidence type="ECO:0000313" key="3">
    <source>
        <dbReference type="Proteomes" id="UP000320209"/>
    </source>
</evidence>
<dbReference type="OrthoDB" id="3773467at2"/>
<dbReference type="RefSeq" id="WP_141779746.1">
    <property type="nucleotide sequence ID" value="NZ_VFOV01000001.1"/>
</dbReference>
<reference evidence="2 3" key="1">
    <citation type="submission" date="2019-06" db="EMBL/GenBank/DDBJ databases">
        <title>Sequencing the genomes of 1000 actinobacteria strains.</title>
        <authorList>
            <person name="Klenk H.-P."/>
        </authorList>
    </citation>
    <scope>NUCLEOTIDE SEQUENCE [LARGE SCALE GENOMIC DNA]</scope>
    <source>
        <strain evidence="2 3">DSM 25218</strain>
    </source>
</reference>
<feature type="transmembrane region" description="Helical" evidence="1">
    <location>
        <begin position="127"/>
        <end position="148"/>
    </location>
</feature>
<keyword evidence="1" id="KW-0812">Transmembrane</keyword>
<name>A0A543A537_9ACTN</name>
<dbReference type="AlphaFoldDB" id="A0A543A537"/>
<gene>
    <name evidence="2" type="ORF">FB381_1556</name>
</gene>
<organism evidence="2 3">
    <name type="scientific">Nocardioides albertanoniae</name>
    <dbReference type="NCBI Taxonomy" id="1175486"/>
    <lineage>
        <taxon>Bacteria</taxon>
        <taxon>Bacillati</taxon>
        <taxon>Actinomycetota</taxon>
        <taxon>Actinomycetes</taxon>
        <taxon>Propionibacteriales</taxon>
        <taxon>Nocardioidaceae</taxon>
        <taxon>Nocardioides</taxon>
    </lineage>
</organism>
<evidence type="ECO:0000256" key="1">
    <source>
        <dbReference type="SAM" id="Phobius"/>
    </source>
</evidence>
<keyword evidence="3" id="KW-1185">Reference proteome</keyword>
<feature type="transmembrane region" description="Helical" evidence="1">
    <location>
        <begin position="46"/>
        <end position="69"/>
    </location>
</feature>
<proteinExistence type="predicted"/>
<sequence length="286" mass="31411">MLGDEDLGSSWKTTARRILWTLTSLLNLVVGLAMAAGALLADGGELGPYLIGAGCGVLLALVAVAGQLMKGVRIGSRIHRRVRRMDGAGIEIRLRRGPGVCGELMLVCFVLMLCHGAGLGFRGGHVVLGVLLTLPAAFFAVVIADHLLTMRLRRAVLITPERLIVEIGSQVVSVGWKEIHVGVFEQISRSRGVTVRNRFIEVTPLQGAPSWAVTRRHQVRLLPRRWRGKVIRIGFWLVDHPERVIAMMISMRRQRDERARQVVLANESTMAYLTGDLEVSPLPSGR</sequence>
<protein>
    <submittedName>
        <fullName evidence="2">Uncharacterized protein</fullName>
    </submittedName>
</protein>
<dbReference type="Proteomes" id="UP000320209">
    <property type="component" value="Unassembled WGS sequence"/>
</dbReference>
<feature type="transmembrane region" description="Helical" evidence="1">
    <location>
        <begin position="18"/>
        <end position="40"/>
    </location>
</feature>
<evidence type="ECO:0000313" key="2">
    <source>
        <dbReference type="EMBL" id="TQL67674.1"/>
    </source>
</evidence>
<dbReference type="EMBL" id="VFOV01000001">
    <property type="protein sequence ID" value="TQL67674.1"/>
    <property type="molecule type" value="Genomic_DNA"/>
</dbReference>
<keyword evidence="1" id="KW-0472">Membrane</keyword>
<keyword evidence="1" id="KW-1133">Transmembrane helix</keyword>